<evidence type="ECO:0000313" key="2">
    <source>
        <dbReference type="EMBL" id="MCK9684937.1"/>
    </source>
</evidence>
<accession>A0A9X1YIC8</accession>
<keyword evidence="2" id="KW-0378">Hydrolase</keyword>
<dbReference type="AlphaFoldDB" id="A0A9X1YIC8"/>
<dbReference type="Proteomes" id="UP001139353">
    <property type="component" value="Unassembled WGS sequence"/>
</dbReference>
<organism evidence="2 3">
    <name type="scientific">Scleromatobacter humisilvae</name>
    <dbReference type="NCBI Taxonomy" id="2897159"/>
    <lineage>
        <taxon>Bacteria</taxon>
        <taxon>Pseudomonadati</taxon>
        <taxon>Pseudomonadota</taxon>
        <taxon>Betaproteobacteria</taxon>
        <taxon>Burkholderiales</taxon>
        <taxon>Sphaerotilaceae</taxon>
        <taxon>Scleromatobacter</taxon>
    </lineage>
</organism>
<dbReference type="Pfam" id="PF09411">
    <property type="entry name" value="PagL"/>
    <property type="match status" value="1"/>
</dbReference>
<dbReference type="GO" id="GO:0016787">
    <property type="term" value="F:hydrolase activity"/>
    <property type="evidence" value="ECO:0007669"/>
    <property type="project" value="UniProtKB-KW"/>
</dbReference>
<protein>
    <submittedName>
        <fullName evidence="2">Acyloxyacyl hydrolase</fullName>
    </submittedName>
</protein>
<gene>
    <name evidence="2" type="ORF">LPC04_04360</name>
</gene>
<evidence type="ECO:0000313" key="3">
    <source>
        <dbReference type="Proteomes" id="UP001139353"/>
    </source>
</evidence>
<sequence>MHSNTTAPHSSRRAAGLTLALALAAAAPVHAETGAGTALKNTAIAGTIATWTVAALKGSPFFGCLAHGQRGNDAWGGRVAAGKDSELTYESIGVERHECQLTDVGPFSLDMSPVISVGAWQAKSDSLYHHDAFDVAFVPMMHWRYPVSQGTRLDLEFGIGPAFLSEPSIGDRQKSTEFQFSDHFGIGVSSADGHWRAGFAFRHISNLSIKTPNAAVDFKGIALEWTP</sequence>
<name>A0A9X1YIC8_9BURK</name>
<comment type="caution">
    <text evidence="2">The sequence shown here is derived from an EMBL/GenBank/DDBJ whole genome shotgun (WGS) entry which is preliminary data.</text>
</comment>
<keyword evidence="1" id="KW-0732">Signal</keyword>
<dbReference type="EMBL" id="JAJLJH010000001">
    <property type="protein sequence ID" value="MCK9684937.1"/>
    <property type="molecule type" value="Genomic_DNA"/>
</dbReference>
<reference evidence="2" key="1">
    <citation type="submission" date="2021-11" db="EMBL/GenBank/DDBJ databases">
        <title>BS-T2-15 a new species belonging to the Comamonadaceae family isolated from the soil of a French oak forest.</title>
        <authorList>
            <person name="Mieszkin S."/>
            <person name="Alain K."/>
        </authorList>
    </citation>
    <scope>NUCLEOTIDE SEQUENCE</scope>
    <source>
        <strain evidence="2">BS-T2-15</strain>
    </source>
</reference>
<dbReference type="InterPro" id="IPR018550">
    <property type="entry name" value="Lipid-A_deacylase-rel"/>
</dbReference>
<feature type="chain" id="PRO_5040815447" evidence="1">
    <location>
        <begin position="32"/>
        <end position="227"/>
    </location>
</feature>
<evidence type="ECO:0000256" key="1">
    <source>
        <dbReference type="SAM" id="SignalP"/>
    </source>
</evidence>
<dbReference type="RefSeq" id="WP_275680958.1">
    <property type="nucleotide sequence ID" value="NZ_JAJLJH010000001.1"/>
</dbReference>
<dbReference type="Gene3D" id="2.40.160.20">
    <property type="match status" value="1"/>
</dbReference>
<keyword evidence="3" id="KW-1185">Reference proteome</keyword>
<feature type="signal peptide" evidence="1">
    <location>
        <begin position="1"/>
        <end position="31"/>
    </location>
</feature>
<proteinExistence type="predicted"/>